<organism evidence="3 4">
    <name type="scientific">Arthrobacter glacialis</name>
    <dbReference type="NCBI Taxonomy" id="1664"/>
    <lineage>
        <taxon>Bacteria</taxon>
        <taxon>Bacillati</taxon>
        <taxon>Actinomycetota</taxon>
        <taxon>Actinomycetes</taxon>
        <taxon>Micrococcales</taxon>
        <taxon>Micrococcaceae</taxon>
        <taxon>Arthrobacter</taxon>
    </lineage>
</organism>
<sequence>MALQLMQAALRAVSVPVVPDAEEARRWAQEELAQKAYQDAKPGLPERVVDFLRQAFDDLLNGLKVADGGLGLSIVIGLAVIAILVIVFIVRPQLNRKKAVAAAVFENDHVLTSEQHSTLASAAAAVGDFGTAISEQFRALVRSGEERDISVMAPGRTAVEVAAELQLAFPGQVSELSSAADLFNAVRYGHVPPTAAMYEELVATCRSVAGAKPVYAQDSISL</sequence>
<feature type="transmembrane region" description="Helical" evidence="1">
    <location>
        <begin position="70"/>
        <end position="90"/>
    </location>
</feature>
<dbReference type="InterPro" id="IPR025403">
    <property type="entry name" value="TgpA-like_C"/>
</dbReference>
<name>A0A2S4A050_ARTGL</name>
<evidence type="ECO:0000259" key="2">
    <source>
        <dbReference type="Pfam" id="PF13559"/>
    </source>
</evidence>
<dbReference type="AlphaFoldDB" id="A0A2S4A050"/>
<dbReference type="EMBL" id="PPXC01000003">
    <property type="protein sequence ID" value="POH74639.1"/>
    <property type="molecule type" value="Genomic_DNA"/>
</dbReference>
<keyword evidence="1" id="KW-1133">Transmembrane helix</keyword>
<protein>
    <recommendedName>
        <fullName evidence="2">Protein-glutamine gamma-glutamyltransferase-like C-terminal domain-containing protein</fullName>
    </recommendedName>
</protein>
<evidence type="ECO:0000313" key="4">
    <source>
        <dbReference type="Proteomes" id="UP000237061"/>
    </source>
</evidence>
<dbReference type="RefSeq" id="WP_103464684.1">
    <property type="nucleotide sequence ID" value="NZ_PPXC01000003.1"/>
</dbReference>
<evidence type="ECO:0000256" key="1">
    <source>
        <dbReference type="SAM" id="Phobius"/>
    </source>
</evidence>
<keyword evidence="1" id="KW-0472">Membrane</keyword>
<accession>A0A2S4A050</accession>
<proteinExistence type="predicted"/>
<dbReference type="Proteomes" id="UP000237061">
    <property type="component" value="Unassembled WGS sequence"/>
</dbReference>
<feature type="domain" description="Protein-glutamine gamma-glutamyltransferase-like C-terminal" evidence="2">
    <location>
        <begin position="137"/>
        <end position="204"/>
    </location>
</feature>
<reference evidence="3 4" key="1">
    <citation type="submission" date="2018-01" db="EMBL/GenBank/DDBJ databases">
        <title>Arthrobacter sp. nov., from glaciers in China.</title>
        <authorList>
            <person name="Liu Q."/>
            <person name="Xin Y.-H."/>
        </authorList>
    </citation>
    <scope>NUCLEOTIDE SEQUENCE [LARGE SCALE GENOMIC DNA]</scope>
    <source>
        <strain evidence="3 4">HLT2-12-2</strain>
    </source>
</reference>
<dbReference type="Pfam" id="PF13559">
    <property type="entry name" value="DUF4129"/>
    <property type="match status" value="1"/>
</dbReference>
<gene>
    <name evidence="3" type="ORF">CVS27_05335</name>
</gene>
<comment type="caution">
    <text evidence="3">The sequence shown here is derived from an EMBL/GenBank/DDBJ whole genome shotgun (WGS) entry which is preliminary data.</text>
</comment>
<keyword evidence="1" id="KW-0812">Transmembrane</keyword>
<evidence type="ECO:0000313" key="3">
    <source>
        <dbReference type="EMBL" id="POH74639.1"/>
    </source>
</evidence>
<keyword evidence="4" id="KW-1185">Reference proteome</keyword>